<dbReference type="Pfam" id="PF00702">
    <property type="entry name" value="Hydrolase"/>
    <property type="match status" value="1"/>
</dbReference>
<organism evidence="1 2">
    <name type="scientific">Candidatus Methylumidiphilus alinenensis</name>
    <dbReference type="NCBI Taxonomy" id="2202197"/>
    <lineage>
        <taxon>Bacteria</taxon>
        <taxon>Pseudomonadati</taxon>
        <taxon>Pseudomonadota</taxon>
        <taxon>Gammaproteobacteria</taxon>
        <taxon>Methylococcales</taxon>
        <taxon>Candidatus Methylumidiphilus</taxon>
    </lineage>
</organism>
<accession>A0A2W4QYD4</accession>
<protein>
    <submittedName>
        <fullName evidence="1">HAD family phosphatase</fullName>
    </submittedName>
</protein>
<reference evidence="1 2" key="1">
    <citation type="journal article" date="2018" name="Aquat. Microb. Ecol.">
        <title>Gammaproteobacterial methanotrophs dominate.</title>
        <authorList>
            <person name="Rissanen A.J."/>
            <person name="Saarenheimo J."/>
            <person name="Tiirola M."/>
            <person name="Peura S."/>
            <person name="Aalto S.L."/>
            <person name="Karvinen A."/>
            <person name="Nykanen H."/>
        </authorList>
    </citation>
    <scope>NUCLEOTIDE SEQUENCE [LARGE SCALE GENOMIC DNA]</scope>
    <source>
        <strain evidence="1">AMbin10</strain>
    </source>
</reference>
<proteinExistence type="predicted"/>
<dbReference type="Proteomes" id="UP000249396">
    <property type="component" value="Unassembled WGS sequence"/>
</dbReference>
<dbReference type="EMBL" id="QJPH01000351">
    <property type="protein sequence ID" value="PZN76822.1"/>
    <property type="molecule type" value="Genomic_DNA"/>
</dbReference>
<dbReference type="SFLD" id="SFLDG01129">
    <property type="entry name" value="C1.5:_HAD__Beta-PGM__Phosphata"/>
    <property type="match status" value="1"/>
</dbReference>
<dbReference type="InterPro" id="IPR023214">
    <property type="entry name" value="HAD_sf"/>
</dbReference>
<dbReference type="AlphaFoldDB" id="A0A2W4QYD4"/>
<dbReference type="InterPro" id="IPR023198">
    <property type="entry name" value="PGP-like_dom2"/>
</dbReference>
<evidence type="ECO:0000313" key="1">
    <source>
        <dbReference type="EMBL" id="PZN76822.1"/>
    </source>
</evidence>
<dbReference type="PANTHER" id="PTHR18901">
    <property type="entry name" value="2-DEOXYGLUCOSE-6-PHOSPHATE PHOSPHATASE 2"/>
    <property type="match status" value="1"/>
</dbReference>
<dbReference type="NCBIfam" id="TIGR01509">
    <property type="entry name" value="HAD-SF-IA-v3"/>
    <property type="match status" value="1"/>
</dbReference>
<evidence type="ECO:0000313" key="2">
    <source>
        <dbReference type="Proteomes" id="UP000249396"/>
    </source>
</evidence>
<comment type="caution">
    <text evidence="1">The sequence shown here is derived from an EMBL/GenBank/DDBJ whole genome shotgun (WGS) entry which is preliminary data.</text>
</comment>
<dbReference type="SFLD" id="SFLDS00003">
    <property type="entry name" value="Haloacid_Dehalogenase"/>
    <property type="match status" value="1"/>
</dbReference>
<dbReference type="Gene3D" id="3.40.50.1000">
    <property type="entry name" value="HAD superfamily/HAD-like"/>
    <property type="match status" value="1"/>
</dbReference>
<sequence length="224" mass="24462">MPTNQRLPKFNAVIFDMDGLAIDSEPSFLFAWKQAAIEFGTHLDDSLALSLLGRNAEEVESALKQAIGEKFDGPHFRFLSARFWREYVESKGIPPMPGLASLLELLTSNRIPYALATNSDRHSASECLRLSGLENDFPLAVTRDQVSAGKPAPDVFLHAARLLGVAASECLVLEDSAIGLLAASRAGMTPLLVNAQPGRESQQLAVMSFRSLHEVAEVVMKAWR</sequence>
<dbReference type="SFLD" id="SFLDG01135">
    <property type="entry name" value="C1.5.6:_HAD__Beta-PGM__Phospha"/>
    <property type="match status" value="1"/>
</dbReference>
<dbReference type="InterPro" id="IPR006439">
    <property type="entry name" value="HAD-SF_hydro_IA"/>
</dbReference>
<dbReference type="Gene3D" id="1.10.150.240">
    <property type="entry name" value="Putative phosphatase, domain 2"/>
    <property type="match status" value="1"/>
</dbReference>
<dbReference type="InterPro" id="IPR036412">
    <property type="entry name" value="HAD-like_sf"/>
</dbReference>
<dbReference type="PRINTS" id="PR00413">
    <property type="entry name" value="HADHALOGNASE"/>
</dbReference>
<gene>
    <name evidence="1" type="ORF">DM484_15810</name>
</gene>
<dbReference type="PANTHER" id="PTHR18901:SF38">
    <property type="entry name" value="PSEUDOURIDINE-5'-PHOSPHATASE"/>
    <property type="match status" value="1"/>
</dbReference>
<name>A0A2W4QYD4_9GAMM</name>
<dbReference type="SUPFAM" id="SSF56784">
    <property type="entry name" value="HAD-like"/>
    <property type="match status" value="1"/>
</dbReference>